<reference evidence="13" key="3">
    <citation type="submission" date="2020-01" db="EMBL/GenBank/DDBJ databases">
        <authorList>
            <person name="Korhonen P.K.K."/>
            <person name="Guangxu M.G."/>
            <person name="Wang T.W."/>
            <person name="Stroehlein A.J.S."/>
            <person name="Young N.D."/>
            <person name="Ang C.-S.A."/>
            <person name="Fernando D.W.F."/>
            <person name="Lu H.L."/>
            <person name="Taylor S.T."/>
            <person name="Ehtesham M.E.M."/>
            <person name="Najaraj S.H.N."/>
            <person name="Harsha G.H.G."/>
            <person name="Madugundu A.M."/>
            <person name="Renuse S.R."/>
            <person name="Holt D.H."/>
            <person name="Pandey A.P."/>
            <person name="Papenfuss A.P."/>
            <person name="Gasser R.B.G."/>
            <person name="Fischer K.F."/>
        </authorList>
    </citation>
    <scope>NUCLEOTIDE SEQUENCE</scope>
    <source>
        <strain evidence="13">SSS_KF_BRIS2020</strain>
    </source>
</reference>
<dbReference type="InterPro" id="IPR001431">
    <property type="entry name" value="Pept_M16_Zn_BS"/>
</dbReference>
<dbReference type="InterPro" id="IPR011249">
    <property type="entry name" value="Metalloenz_LuxS/M16"/>
</dbReference>
<evidence type="ECO:0000313" key="13">
    <source>
        <dbReference type="EMBL" id="KAF7490092.1"/>
    </source>
</evidence>
<protein>
    <submittedName>
        <fullName evidence="13">Cytochrome b-c1 complex subunit 1, mitochondrial</fullName>
    </submittedName>
    <submittedName>
        <fullName evidence="14">Insulinase-like protein</fullName>
    </submittedName>
</protein>
<evidence type="ECO:0000259" key="12">
    <source>
        <dbReference type="Pfam" id="PF05193"/>
    </source>
</evidence>
<evidence type="ECO:0000256" key="8">
    <source>
        <dbReference type="ARBA" id="ARBA00023128"/>
    </source>
</evidence>
<keyword evidence="10" id="KW-0175">Coiled coil</keyword>
<dbReference type="InterPro" id="IPR050361">
    <property type="entry name" value="MPP/UQCRC_Complex"/>
</dbReference>
<keyword evidence="7" id="KW-0482">Metalloprotease</keyword>
<dbReference type="Gene3D" id="3.30.830.10">
    <property type="entry name" value="Metalloenzyme, LuxS/M16 peptidase-like"/>
    <property type="match status" value="2"/>
</dbReference>
<organism evidence="14 17">
    <name type="scientific">Sarcoptes scabiei</name>
    <name type="common">Itch mite</name>
    <name type="synonym">Acarus scabiei</name>
    <dbReference type="NCBI Taxonomy" id="52283"/>
    <lineage>
        <taxon>Eukaryota</taxon>
        <taxon>Metazoa</taxon>
        <taxon>Ecdysozoa</taxon>
        <taxon>Arthropoda</taxon>
        <taxon>Chelicerata</taxon>
        <taxon>Arachnida</taxon>
        <taxon>Acari</taxon>
        <taxon>Acariformes</taxon>
        <taxon>Sarcoptiformes</taxon>
        <taxon>Astigmata</taxon>
        <taxon>Psoroptidia</taxon>
        <taxon>Sarcoptoidea</taxon>
        <taxon>Sarcoptidae</taxon>
        <taxon>Sarcoptinae</taxon>
        <taxon>Sarcoptes</taxon>
    </lineage>
</organism>
<keyword evidence="5" id="KW-0378">Hydrolase</keyword>
<name>A0A132ACZ7_SARSC</name>
<dbReference type="PANTHER" id="PTHR11851:SF149">
    <property type="entry name" value="GH01077P"/>
    <property type="match status" value="1"/>
</dbReference>
<dbReference type="PANTHER" id="PTHR11851">
    <property type="entry name" value="METALLOPROTEASE"/>
    <property type="match status" value="1"/>
</dbReference>
<reference evidence="15" key="4">
    <citation type="submission" date="2022-06" db="UniProtKB">
        <authorList>
            <consortium name="EnsemblMetazoa"/>
        </authorList>
    </citation>
    <scope>IDENTIFICATION</scope>
</reference>
<sequence>MAHRLIHSTILVGKNSLILGGHRYSHHAAHKFSNSLKQNPDYNLTEIDNGIRIASEKTKSPSATVGVWIDSGVSAENEQLNGITHFIEHLLFRGTKNRSRKQLEQDVHSLGAIVDSNTDREQFNVSITLSPQDVSKAIEILADLIQNQSLNADDIEETRKFILNELEAAENNYEQVVMDHLHSVAYQNTTLAYSKYGPTENIERFTKSDVERGLDLLITSPQLIVAASGNIDHDQLVKDTEKSMKSISNVYEKNQVPKLLYNRFTGSDIRVRDDSMNCAHVAIALKAPSYKDEDFVAMEIASALMGNWDLTHGGGNNVSCYMGMVSNSEHLAQSFKSFNLLYRDNSLWGSYFVGERMQLDSFMSHLQTQWKRLCMEIANNEIRQGKNALMTRLITERDGSANNANSIANDIRRFGHRVSLEEWAERINRVNSSKFRSITENYLWDRCPAIAALGPVENLPNYEEIRLHMKWIKY</sequence>
<dbReference type="EMBL" id="JXLN01012420">
    <property type="protein sequence ID" value="KPM08455.1"/>
    <property type="molecule type" value="Genomic_DNA"/>
</dbReference>
<dbReference type="AlphaFoldDB" id="A0A132ACZ7"/>
<dbReference type="GO" id="GO:0004222">
    <property type="term" value="F:metalloendopeptidase activity"/>
    <property type="evidence" value="ECO:0007669"/>
    <property type="project" value="InterPro"/>
</dbReference>
<dbReference type="InterPro" id="IPR011765">
    <property type="entry name" value="Pept_M16_N"/>
</dbReference>
<evidence type="ECO:0000256" key="3">
    <source>
        <dbReference type="ARBA" id="ARBA00022670"/>
    </source>
</evidence>
<dbReference type="GO" id="GO:0006627">
    <property type="term" value="P:protein processing involved in protein targeting to mitochondrion"/>
    <property type="evidence" value="ECO:0007669"/>
    <property type="project" value="TreeGrafter"/>
</dbReference>
<keyword evidence="8" id="KW-0496">Mitochondrion</keyword>
<dbReference type="Pfam" id="PF05193">
    <property type="entry name" value="Peptidase_M16_C"/>
    <property type="match status" value="1"/>
</dbReference>
<comment type="similarity">
    <text evidence="9">Belongs to the peptidase M16 family.</text>
</comment>
<dbReference type="OrthoDB" id="10251424at2759"/>
<dbReference type="InterPro" id="IPR007863">
    <property type="entry name" value="Peptidase_M16_C"/>
</dbReference>
<dbReference type="GO" id="GO:0046872">
    <property type="term" value="F:metal ion binding"/>
    <property type="evidence" value="ECO:0007669"/>
    <property type="project" value="UniProtKB-KW"/>
</dbReference>
<dbReference type="Proteomes" id="UP000616769">
    <property type="component" value="Unassembled WGS sequence"/>
</dbReference>
<dbReference type="EnsemblMetazoa" id="SSS_4101s_mrna">
    <property type="protein sequence ID" value="KAF7490092.1"/>
    <property type="gene ID" value="SSS_4101"/>
</dbReference>
<evidence type="ECO:0000256" key="4">
    <source>
        <dbReference type="ARBA" id="ARBA00022723"/>
    </source>
</evidence>
<dbReference type="Pfam" id="PF00675">
    <property type="entry name" value="Peptidase_M16"/>
    <property type="match status" value="1"/>
</dbReference>
<comment type="cofactor">
    <cofactor evidence="1">
        <name>Zn(2+)</name>
        <dbReference type="ChEBI" id="CHEBI:29105"/>
    </cofactor>
</comment>
<dbReference type="VEuPathDB" id="VectorBase:SSCA010427"/>
<evidence type="ECO:0000256" key="7">
    <source>
        <dbReference type="ARBA" id="ARBA00023049"/>
    </source>
</evidence>
<keyword evidence="4" id="KW-0479">Metal-binding</keyword>
<evidence type="ECO:0000313" key="14">
    <source>
        <dbReference type="EMBL" id="KPM08455.1"/>
    </source>
</evidence>
<keyword evidence="6" id="KW-0862">Zinc</keyword>
<dbReference type="GO" id="GO:0005739">
    <property type="term" value="C:mitochondrion"/>
    <property type="evidence" value="ECO:0007669"/>
    <property type="project" value="UniProtKB-SubCell"/>
</dbReference>
<evidence type="ECO:0000256" key="6">
    <source>
        <dbReference type="ARBA" id="ARBA00022833"/>
    </source>
</evidence>
<dbReference type="SUPFAM" id="SSF63411">
    <property type="entry name" value="LuxS/MPP-like metallohydrolase"/>
    <property type="match status" value="2"/>
</dbReference>
<evidence type="ECO:0000256" key="9">
    <source>
        <dbReference type="RuleBase" id="RU004447"/>
    </source>
</evidence>
<dbReference type="EMBL" id="WVUK01000062">
    <property type="protein sequence ID" value="KAF7490092.1"/>
    <property type="molecule type" value="Genomic_DNA"/>
</dbReference>
<feature type="domain" description="Peptidase M16 N-terminal" evidence="11">
    <location>
        <begin position="52"/>
        <end position="198"/>
    </location>
</feature>
<keyword evidence="3" id="KW-0645">Protease</keyword>
<dbReference type="PROSITE" id="PS00143">
    <property type="entry name" value="INSULINASE"/>
    <property type="match status" value="1"/>
</dbReference>
<evidence type="ECO:0000256" key="1">
    <source>
        <dbReference type="ARBA" id="ARBA00001947"/>
    </source>
</evidence>
<comment type="subcellular location">
    <subcellularLocation>
        <location evidence="2">Mitochondrion</location>
    </subcellularLocation>
</comment>
<accession>A0A132ACZ7</accession>
<evidence type="ECO:0000313" key="15">
    <source>
        <dbReference type="EnsemblMetazoa" id="KAF7490092.1"/>
    </source>
</evidence>
<evidence type="ECO:0000256" key="10">
    <source>
        <dbReference type="SAM" id="Coils"/>
    </source>
</evidence>
<feature type="domain" description="Peptidase M16 C-terminal" evidence="12">
    <location>
        <begin position="219"/>
        <end position="389"/>
    </location>
</feature>
<evidence type="ECO:0000313" key="16">
    <source>
        <dbReference type="Proteomes" id="UP000070412"/>
    </source>
</evidence>
<feature type="coiled-coil region" evidence="10">
    <location>
        <begin position="152"/>
        <end position="179"/>
    </location>
</feature>
<evidence type="ECO:0000256" key="2">
    <source>
        <dbReference type="ARBA" id="ARBA00004173"/>
    </source>
</evidence>
<reference evidence="16" key="2">
    <citation type="journal article" date="2020" name="PLoS Negl. Trop. Dis.">
        <title>High-quality nuclear genome for Sarcoptes scabiei-A critical resource for a neglected parasite.</title>
        <authorList>
            <person name="Korhonen P.K."/>
            <person name="Gasser R.B."/>
            <person name="Ma G."/>
            <person name="Wang T."/>
            <person name="Stroehlein A.J."/>
            <person name="Young N.D."/>
            <person name="Ang C.S."/>
            <person name="Fernando D.D."/>
            <person name="Lu H.C."/>
            <person name="Taylor S."/>
            <person name="Reynolds S.L."/>
            <person name="Mofiz E."/>
            <person name="Najaraj S.H."/>
            <person name="Gowda H."/>
            <person name="Madugundu A."/>
            <person name="Renuse S."/>
            <person name="Holt D."/>
            <person name="Pandey A."/>
            <person name="Papenfuss A.T."/>
            <person name="Fischer K."/>
        </authorList>
    </citation>
    <scope>NUCLEOTIDE SEQUENCE [LARGE SCALE GENOMIC DNA]</scope>
</reference>
<reference evidence="14 17" key="1">
    <citation type="journal article" date="2015" name="Parasit. Vectors">
        <title>Draft genome of the scabies mite.</title>
        <authorList>
            <person name="Rider S.D.Jr."/>
            <person name="Morgan M.S."/>
            <person name="Arlian L.G."/>
        </authorList>
    </citation>
    <scope>NUCLEOTIDE SEQUENCE [LARGE SCALE GENOMIC DNA]</scope>
    <source>
        <strain evidence="14">Arlian Lab</strain>
    </source>
</reference>
<evidence type="ECO:0000256" key="5">
    <source>
        <dbReference type="ARBA" id="ARBA00022801"/>
    </source>
</evidence>
<proteinExistence type="inferred from homology"/>
<evidence type="ECO:0000313" key="17">
    <source>
        <dbReference type="Proteomes" id="UP000616769"/>
    </source>
</evidence>
<keyword evidence="16" id="KW-1185">Reference proteome</keyword>
<evidence type="ECO:0000259" key="11">
    <source>
        <dbReference type="Pfam" id="PF00675"/>
    </source>
</evidence>
<gene>
    <name evidence="14" type="ORF">QR98_0069740</name>
    <name evidence="13" type="ORF">SSS_4101</name>
</gene>
<dbReference type="Proteomes" id="UP000070412">
    <property type="component" value="Unassembled WGS sequence"/>
</dbReference>